<evidence type="ECO:0000313" key="6">
    <source>
        <dbReference type="Proteomes" id="UP000001208"/>
    </source>
</evidence>
<dbReference type="GO" id="GO:0006508">
    <property type="term" value="P:proteolysis"/>
    <property type="evidence" value="ECO:0007669"/>
    <property type="project" value="UniProtKB-KW"/>
</dbReference>
<keyword evidence="5" id="KW-0560">Oxidoreductase</keyword>
<dbReference type="SUPFAM" id="SSF50156">
    <property type="entry name" value="PDZ domain-like"/>
    <property type="match status" value="1"/>
</dbReference>
<evidence type="ECO:0000256" key="2">
    <source>
        <dbReference type="ARBA" id="ARBA00022801"/>
    </source>
</evidence>
<dbReference type="GO" id="GO:0032440">
    <property type="term" value="F:2-alkenal reductase [NAD(P)H] activity"/>
    <property type="evidence" value="ECO:0007669"/>
    <property type="project" value="UniProtKB-EC"/>
</dbReference>
<keyword evidence="3" id="KW-0732">Signal</keyword>
<dbReference type="InterPro" id="IPR009003">
    <property type="entry name" value="Peptidase_S1_PA"/>
</dbReference>
<dbReference type="EC" id="1.3.1.74" evidence="5"/>
<dbReference type="OrthoDB" id="9758917at2"/>
<dbReference type="HOGENOM" id="CLU_020120_1_2_10"/>
<dbReference type="SMART" id="SM00228">
    <property type="entry name" value="PDZ"/>
    <property type="match status" value="1"/>
</dbReference>
<gene>
    <name evidence="5" type="ordered locus">Ctha_2430</name>
</gene>
<reference evidence="5 6" key="1">
    <citation type="submission" date="2008-06" db="EMBL/GenBank/DDBJ databases">
        <title>Complete sequence of Chloroherpeton thalassium ATCC 35110.</title>
        <authorList>
            <consortium name="US DOE Joint Genome Institute"/>
            <person name="Lucas S."/>
            <person name="Copeland A."/>
            <person name="Lapidus A."/>
            <person name="Glavina del Rio T."/>
            <person name="Dalin E."/>
            <person name="Tice H."/>
            <person name="Bruce D."/>
            <person name="Goodwin L."/>
            <person name="Pitluck S."/>
            <person name="Schmutz J."/>
            <person name="Larimer F."/>
            <person name="Land M."/>
            <person name="Hauser L."/>
            <person name="Kyrpides N."/>
            <person name="Mikhailova N."/>
            <person name="Liu Z."/>
            <person name="Li T."/>
            <person name="Zhao F."/>
            <person name="Overmann J."/>
            <person name="Bryant D.A."/>
            <person name="Richardson P."/>
        </authorList>
    </citation>
    <scope>NUCLEOTIDE SEQUENCE [LARGE SCALE GENOMIC DNA]</scope>
    <source>
        <strain evidence="6">ATCC 35110 / GB-78</strain>
    </source>
</reference>
<evidence type="ECO:0000259" key="4">
    <source>
        <dbReference type="PROSITE" id="PS50106"/>
    </source>
</evidence>
<dbReference type="STRING" id="517418.Ctha_2430"/>
<dbReference type="Proteomes" id="UP000001208">
    <property type="component" value="Chromosome"/>
</dbReference>
<keyword evidence="2" id="KW-0378">Hydrolase</keyword>
<protein>
    <submittedName>
        <fullName evidence="5">2-alkenal reductase</fullName>
        <ecNumber evidence="5">1.3.1.74</ecNumber>
    </submittedName>
</protein>
<sequence>MMKRHFTFSIILLCAFLHSACTDSRTSDDENTHREVAPNSLYAQSTESLNNQISSSRKNAITQAVQTASPAVVGINVTEIRKYRYRDPLSMFWENDPFWGQFMNPQGRTFQQEVKGLGSGFLISSDGYILTNSHVAGNATRIVVTLTDGTRHDAKLVGADDLTDIALLKIDGEDFPYLKFGDSNDIMVGEWAIALGNPFGLFDINDKPSVTVGVVSAAGLNFPDVDGRSYRDMIQTDAAINSGNSGGPLLNAAAEVVGMNTFIYTGGGKGSIGIGFAVPVNKLKVIYDELRRNGKVDRSFKTGITVQPIDMRLAKAFGLSAIKGVLVSDIQAGSSGEKAGLKPGDVIVEANDEEIKNEQDLSWAIRELKAGDKLKLKVIRNKELKTILVMLEKAN</sequence>
<dbReference type="PANTHER" id="PTHR43343:SF3">
    <property type="entry name" value="PROTEASE DO-LIKE 8, CHLOROPLASTIC"/>
    <property type="match status" value="1"/>
</dbReference>
<dbReference type="Pfam" id="PF13365">
    <property type="entry name" value="Trypsin_2"/>
    <property type="match status" value="1"/>
</dbReference>
<dbReference type="Gene3D" id="2.40.10.120">
    <property type="match status" value="1"/>
</dbReference>
<dbReference type="Pfam" id="PF13180">
    <property type="entry name" value="PDZ_2"/>
    <property type="match status" value="1"/>
</dbReference>
<keyword evidence="6" id="KW-1185">Reference proteome</keyword>
<evidence type="ECO:0000256" key="1">
    <source>
        <dbReference type="ARBA" id="ARBA00022670"/>
    </source>
</evidence>
<organism evidence="5 6">
    <name type="scientific">Chloroherpeton thalassium (strain ATCC 35110 / GB-78)</name>
    <dbReference type="NCBI Taxonomy" id="517418"/>
    <lineage>
        <taxon>Bacteria</taxon>
        <taxon>Pseudomonadati</taxon>
        <taxon>Chlorobiota</taxon>
        <taxon>Chlorobiia</taxon>
        <taxon>Chlorobiales</taxon>
        <taxon>Chloroherpetonaceae</taxon>
        <taxon>Chloroherpeton</taxon>
    </lineage>
</organism>
<accession>B3QX69</accession>
<dbReference type="AlphaFoldDB" id="B3QX69"/>
<dbReference type="EMBL" id="CP001100">
    <property type="protein sequence ID" value="ACF14879.1"/>
    <property type="molecule type" value="Genomic_DNA"/>
</dbReference>
<dbReference type="Gene3D" id="2.30.42.10">
    <property type="match status" value="1"/>
</dbReference>
<dbReference type="RefSeq" id="WP_012500961.1">
    <property type="nucleotide sequence ID" value="NC_011026.1"/>
</dbReference>
<dbReference type="KEGG" id="cts:Ctha_2430"/>
<dbReference type="InterPro" id="IPR051201">
    <property type="entry name" value="Chloro_Bact_Ser_Proteases"/>
</dbReference>
<proteinExistence type="predicted"/>
<dbReference type="InterPro" id="IPR001940">
    <property type="entry name" value="Peptidase_S1C"/>
</dbReference>
<feature type="signal peptide" evidence="3">
    <location>
        <begin position="1"/>
        <end position="20"/>
    </location>
</feature>
<dbReference type="PRINTS" id="PR00834">
    <property type="entry name" value="PROTEASES2C"/>
</dbReference>
<name>B3QX69_CHLT3</name>
<dbReference type="PROSITE" id="PS50106">
    <property type="entry name" value="PDZ"/>
    <property type="match status" value="1"/>
</dbReference>
<dbReference type="SUPFAM" id="SSF50494">
    <property type="entry name" value="Trypsin-like serine proteases"/>
    <property type="match status" value="1"/>
</dbReference>
<evidence type="ECO:0000313" key="5">
    <source>
        <dbReference type="EMBL" id="ACF14879.1"/>
    </source>
</evidence>
<dbReference type="InterPro" id="IPR036034">
    <property type="entry name" value="PDZ_sf"/>
</dbReference>
<keyword evidence="1" id="KW-0645">Protease</keyword>
<dbReference type="PANTHER" id="PTHR43343">
    <property type="entry name" value="PEPTIDASE S12"/>
    <property type="match status" value="1"/>
</dbReference>
<feature type="chain" id="PRO_5002797739" evidence="3">
    <location>
        <begin position="21"/>
        <end position="395"/>
    </location>
</feature>
<feature type="domain" description="PDZ" evidence="4">
    <location>
        <begin position="303"/>
        <end position="382"/>
    </location>
</feature>
<dbReference type="InterPro" id="IPR001478">
    <property type="entry name" value="PDZ"/>
</dbReference>
<dbReference type="eggNOG" id="COG0265">
    <property type="taxonomic scope" value="Bacteria"/>
</dbReference>
<dbReference type="GO" id="GO:0004252">
    <property type="term" value="F:serine-type endopeptidase activity"/>
    <property type="evidence" value="ECO:0007669"/>
    <property type="project" value="InterPro"/>
</dbReference>
<evidence type="ECO:0000256" key="3">
    <source>
        <dbReference type="SAM" id="SignalP"/>
    </source>
</evidence>